<organism evidence="8 9">
    <name type="scientific">Enterococcus hulanensis</name>
    <dbReference type="NCBI Taxonomy" id="2559929"/>
    <lineage>
        <taxon>Bacteria</taxon>
        <taxon>Bacillati</taxon>
        <taxon>Bacillota</taxon>
        <taxon>Bacilli</taxon>
        <taxon>Lactobacillales</taxon>
        <taxon>Enterococcaceae</taxon>
        <taxon>Enterococcus</taxon>
    </lineage>
</organism>
<evidence type="ECO:0000256" key="1">
    <source>
        <dbReference type="ARBA" id="ARBA00022679"/>
    </source>
</evidence>
<dbReference type="SUPFAM" id="SSF53062">
    <property type="entry name" value="PTS system fructose IIA component-like"/>
    <property type="match status" value="1"/>
</dbReference>
<dbReference type="InterPro" id="IPR002178">
    <property type="entry name" value="PTS_EIIA_type-2_dom"/>
</dbReference>
<dbReference type="Gene3D" id="3.40.930.10">
    <property type="entry name" value="Mannitol-specific EII, Chain A"/>
    <property type="match status" value="1"/>
</dbReference>
<feature type="domain" description="PRD" evidence="7">
    <location>
        <begin position="481"/>
        <end position="585"/>
    </location>
</feature>
<evidence type="ECO:0000256" key="3">
    <source>
        <dbReference type="ARBA" id="ARBA00022840"/>
    </source>
</evidence>
<dbReference type="Gene3D" id="1.10.1790.10">
    <property type="entry name" value="PRD domain"/>
    <property type="match status" value="1"/>
</dbReference>
<dbReference type="Pfam" id="PF03610">
    <property type="entry name" value="EIIA-man"/>
    <property type="match status" value="1"/>
</dbReference>
<dbReference type="CDD" id="cd00009">
    <property type="entry name" value="AAA"/>
    <property type="match status" value="1"/>
</dbReference>
<dbReference type="PANTHER" id="PTHR32071:SF38">
    <property type="entry name" value="PSP OPERON TRANSCRIPTIONAL ACTIVATOR"/>
    <property type="match status" value="1"/>
</dbReference>
<feature type="domain" description="Sigma-54 factor interaction" evidence="4">
    <location>
        <begin position="122"/>
        <end position="354"/>
    </location>
</feature>
<dbReference type="EMBL" id="JARPYI010000019">
    <property type="protein sequence ID" value="MDT2602394.1"/>
    <property type="molecule type" value="Genomic_DNA"/>
</dbReference>
<dbReference type="Pfam" id="PF00158">
    <property type="entry name" value="Sigma54_activat"/>
    <property type="match status" value="1"/>
</dbReference>
<dbReference type="SUPFAM" id="SSF52540">
    <property type="entry name" value="P-loop containing nucleoside triphosphate hydrolases"/>
    <property type="match status" value="1"/>
</dbReference>
<dbReference type="SUPFAM" id="SSF55804">
    <property type="entry name" value="Phoshotransferase/anion transport protein"/>
    <property type="match status" value="1"/>
</dbReference>
<keyword evidence="1" id="KW-0808">Transferase</keyword>
<gene>
    <name evidence="8" type="ORF">P7D85_21750</name>
</gene>
<evidence type="ECO:0000313" key="9">
    <source>
        <dbReference type="Proteomes" id="UP001252875"/>
    </source>
</evidence>
<keyword evidence="9" id="KW-1185">Reference proteome</keyword>
<name>A0ABU3F5J2_9ENTE</name>
<dbReference type="PROSITE" id="PS51096">
    <property type="entry name" value="PTS_EIIA_TYPE_4"/>
    <property type="match status" value="1"/>
</dbReference>
<dbReference type="InterPro" id="IPR036634">
    <property type="entry name" value="PRD_sf"/>
</dbReference>
<dbReference type="SUPFAM" id="SSF63520">
    <property type="entry name" value="PTS-regulatory domain, PRD"/>
    <property type="match status" value="1"/>
</dbReference>
<dbReference type="Gene3D" id="1.10.10.60">
    <property type="entry name" value="Homeodomain-like"/>
    <property type="match status" value="1"/>
</dbReference>
<dbReference type="Gene3D" id="3.40.50.300">
    <property type="entry name" value="P-loop containing nucleotide triphosphate hydrolases"/>
    <property type="match status" value="1"/>
</dbReference>
<dbReference type="InterPro" id="IPR016152">
    <property type="entry name" value="PTrfase/Anion_transptr"/>
</dbReference>
<protein>
    <submittedName>
        <fullName evidence="8">Sigma 54-interacting transcriptional regulator</fullName>
    </submittedName>
</protein>
<dbReference type="Gene3D" id="3.40.50.510">
    <property type="entry name" value="Phosphotransferase system, mannose-type IIA component"/>
    <property type="match status" value="1"/>
</dbReference>
<feature type="domain" description="PTS EIIA type-2" evidence="5">
    <location>
        <begin position="827"/>
        <end position="962"/>
    </location>
</feature>
<dbReference type="PROSITE" id="PS51094">
    <property type="entry name" value="PTS_EIIA_TYPE_2"/>
    <property type="match status" value="1"/>
</dbReference>
<comment type="caution">
    <text evidence="8">The sequence shown here is derived from an EMBL/GenBank/DDBJ whole genome shotgun (WGS) entry which is preliminary data.</text>
</comment>
<dbReference type="InterPro" id="IPR002078">
    <property type="entry name" value="Sigma_54_int"/>
</dbReference>
<evidence type="ECO:0000259" key="5">
    <source>
        <dbReference type="PROSITE" id="PS51094"/>
    </source>
</evidence>
<evidence type="ECO:0000259" key="4">
    <source>
        <dbReference type="PROSITE" id="PS50045"/>
    </source>
</evidence>
<dbReference type="InterPro" id="IPR036662">
    <property type="entry name" value="PTS_EIIA_man-typ_sf"/>
</dbReference>
<proteinExistence type="predicted"/>
<dbReference type="SMART" id="SM00382">
    <property type="entry name" value="AAA"/>
    <property type="match status" value="1"/>
</dbReference>
<dbReference type="Proteomes" id="UP001252875">
    <property type="component" value="Unassembled WGS sequence"/>
</dbReference>
<dbReference type="CDD" id="cd00211">
    <property type="entry name" value="PTS_IIA_fru"/>
    <property type="match status" value="1"/>
</dbReference>
<dbReference type="PANTHER" id="PTHR32071">
    <property type="entry name" value="TRANSCRIPTIONAL REGULATORY PROTEIN"/>
    <property type="match status" value="1"/>
</dbReference>
<evidence type="ECO:0000256" key="2">
    <source>
        <dbReference type="ARBA" id="ARBA00022741"/>
    </source>
</evidence>
<accession>A0ABU3F5J2</accession>
<dbReference type="InterPro" id="IPR011608">
    <property type="entry name" value="PRD"/>
</dbReference>
<feature type="domain" description="PTS EIIA type-4" evidence="6">
    <location>
        <begin position="588"/>
        <end position="711"/>
    </location>
</feature>
<sequence>MKSAELTQMLHLIEAEDPKNPLTDQELAELLETSRSKVTSLRKNEGIENSRERRESVLLKDIQTILKADSELNMTQLTKELVQKGYRITLNSTINFMEQNDLLTNTKKTAVQEEKEDAFTGIIGSQRSLSMQVEQAKAAAMYPPIGLHTLIVGETGVGKSILAEAMYKFMVNNKESEKIPFVELNCADYAENPQLLTAQLFGYKKGAFTGAEANREGLIDQANQGILFLDEVHRMPPDGQEMLFQLIDKGVYRRLGDRDLRKAQVMIIAATTEDIETSLLDTFRRRIPMVITVPPLSARGIDEKYDIIATFFRQESIRVKREIIIKTEAVRSLLLLHYPGNIGELRSKIQVACAKGYLACMHQSDSGSRIIIDNETLVLNTLPENQEISRELKHFSAKDLIVYPTDKISVPTQPINDPYEFSEGLYRIIDTEYVKLQGNYLTEKEIDSTIWKLIEKKISRYITTIQNGKQVQQLKENIQTIVEQDLVQMAEEMLKIAEKELGEMDPTLLFCLATHFNASIQRICSGEGIMNPNLANVKKHYPKQFKIANQMAELAPQYIGMPLPDEEIGFIAMYLSATTDAKVKIGKNIGTIVVTHGKVAAEMVAVANELMGNSHLAALCISLDESPRFIYSRLLELVKQNNQGRGVLILVDMGSPETFGDQIAEELGINVRTVTRVDTLMVLDAIRKTQLIDMNLDEVADSLVEQKKSVVIRKRSHSPKPEAFICFCLTGQGCAQYLFEHLEEAVLEISANVKFVFLSLLSEQSMEEQIKATAQQYDILGIAGSFKVQIQDIPIILMNDIQSKSAINQFLKQLKNRQKQLSSDSPQLFQPSLVFLQEALTTKEEAIQFLCEKLQTADFVKESFQQTVMEREAMVPTVLEMGVAIPHGYFSEVKRPQIAVLIPKSPIPWGNGLDAKVVLMLAFTEETSHLFGNIYNVVTNLQMVENLAACTERNQVIEYLDN</sequence>
<dbReference type="PROSITE" id="PS51372">
    <property type="entry name" value="PRD_2"/>
    <property type="match status" value="1"/>
</dbReference>
<evidence type="ECO:0000259" key="6">
    <source>
        <dbReference type="PROSITE" id="PS51096"/>
    </source>
</evidence>
<evidence type="ECO:0000313" key="8">
    <source>
        <dbReference type="EMBL" id="MDT2602394.1"/>
    </source>
</evidence>
<evidence type="ECO:0000259" key="7">
    <source>
        <dbReference type="PROSITE" id="PS51372"/>
    </source>
</evidence>
<dbReference type="RefSeq" id="WP_311823616.1">
    <property type="nucleotide sequence ID" value="NZ_JARPYF010000018.1"/>
</dbReference>
<keyword evidence="3" id="KW-0067">ATP-binding</keyword>
<keyword evidence="2" id="KW-0547">Nucleotide-binding</keyword>
<dbReference type="InterPro" id="IPR027417">
    <property type="entry name" value="P-loop_NTPase"/>
</dbReference>
<dbReference type="Pfam" id="PF00874">
    <property type="entry name" value="PRD"/>
    <property type="match status" value="1"/>
</dbReference>
<dbReference type="InterPro" id="IPR003593">
    <property type="entry name" value="AAA+_ATPase"/>
</dbReference>
<dbReference type="InterPro" id="IPR004701">
    <property type="entry name" value="PTS_EIIA_man-typ"/>
</dbReference>
<dbReference type="PROSITE" id="PS50045">
    <property type="entry name" value="SIGMA54_INTERACT_4"/>
    <property type="match status" value="1"/>
</dbReference>
<reference evidence="8 9" key="1">
    <citation type="submission" date="2023-03" db="EMBL/GenBank/DDBJ databases">
        <authorList>
            <person name="Shen W."/>
            <person name="Cai J."/>
        </authorList>
    </citation>
    <scope>NUCLEOTIDE SEQUENCE [LARGE SCALE GENOMIC DNA]</scope>
    <source>
        <strain evidence="8 9">D6-4</strain>
    </source>
</reference>
<dbReference type="Pfam" id="PF00359">
    <property type="entry name" value="PTS_EIIA_2"/>
    <property type="match status" value="1"/>
</dbReference>